<comment type="function">
    <text evidence="9">Part of the tripartite ATP-independent periplasmic (TRAP) transport system.</text>
</comment>
<evidence type="ECO:0000256" key="9">
    <source>
        <dbReference type="RuleBase" id="RU369079"/>
    </source>
</evidence>
<name>W8R3W9_STUST</name>
<feature type="transmembrane region" description="Helical" evidence="9">
    <location>
        <begin position="21"/>
        <end position="42"/>
    </location>
</feature>
<dbReference type="PATRIC" id="fig|316.77.peg.870"/>
<feature type="domain" description="Tripartite ATP-independent periplasmic transporters DctQ component" evidence="10">
    <location>
        <begin position="31"/>
        <end position="161"/>
    </location>
</feature>
<evidence type="ECO:0000256" key="7">
    <source>
        <dbReference type="ARBA" id="ARBA00023136"/>
    </source>
</evidence>
<feature type="transmembrane region" description="Helical" evidence="9">
    <location>
        <begin position="133"/>
        <end position="154"/>
    </location>
</feature>
<protein>
    <recommendedName>
        <fullName evidence="9">TRAP transporter small permease protein</fullName>
    </recommendedName>
</protein>
<sequence>MKKILYLMGQIDRTLMFVIKPVVAILSVFVAVLLVVGIFTRSVLEKPVFGLEELVLLAAMWLYMFGAAIASRDRSHLSADFVQVVCSNKSVVRFFHLLATVISLIMAILFARWSFDLMSWSLSKVQTSTVLKIPWYVSQSSLFFGSVLFIFYLLRDFLNDLASFQSRHEIHN</sequence>
<keyword evidence="4 9" id="KW-0997">Cell inner membrane</keyword>
<dbReference type="Pfam" id="PF04290">
    <property type="entry name" value="DctQ"/>
    <property type="match status" value="1"/>
</dbReference>
<comment type="subcellular location">
    <subcellularLocation>
        <location evidence="1 9">Cell inner membrane</location>
        <topology evidence="1 9">Multi-pass membrane protein</topology>
    </subcellularLocation>
</comment>
<comment type="subunit">
    <text evidence="9">The complex comprises the extracytoplasmic solute receptor protein and the two transmembrane proteins.</text>
</comment>
<reference evidence="12" key="1">
    <citation type="journal article" date="2014" name="Genome Announc.">
        <title>Complete Genome Sequence of the Highly Transformable Pseudomonas stutzeri Strain 28a24.</title>
        <authorList>
            <person name="Smith B.A."/>
            <person name="Dougherty K.M."/>
            <person name="Baltrus D.A."/>
        </authorList>
    </citation>
    <scope>NUCLEOTIDE SEQUENCE [LARGE SCALE GENOMIC DNA]</scope>
    <source>
        <strain evidence="12">28a24</strain>
    </source>
</reference>
<dbReference type="PANTHER" id="PTHR35011">
    <property type="entry name" value="2,3-DIKETO-L-GULONATE TRAP TRANSPORTER SMALL PERMEASE PROTEIN YIAM"/>
    <property type="match status" value="1"/>
</dbReference>
<dbReference type="EMBL" id="CP007441">
    <property type="protein sequence ID" value="AHL77615.1"/>
    <property type="molecule type" value="Genomic_DNA"/>
</dbReference>
<evidence type="ECO:0000256" key="5">
    <source>
        <dbReference type="ARBA" id="ARBA00022692"/>
    </source>
</evidence>
<dbReference type="KEGG" id="pstt:CH92_04400"/>
<feature type="transmembrane region" description="Helical" evidence="9">
    <location>
        <begin position="54"/>
        <end position="70"/>
    </location>
</feature>
<evidence type="ECO:0000259" key="10">
    <source>
        <dbReference type="Pfam" id="PF04290"/>
    </source>
</evidence>
<reference evidence="11 12" key="2">
    <citation type="submission" date="2014-03" db="EMBL/GenBank/DDBJ databases">
        <authorList>
            <person name="Baltrus D."/>
            <person name="Dougherty K."/>
        </authorList>
    </citation>
    <scope>NUCLEOTIDE SEQUENCE</scope>
    <source>
        <strain evidence="11 12">28a24</strain>
    </source>
</reference>
<evidence type="ECO:0000256" key="4">
    <source>
        <dbReference type="ARBA" id="ARBA00022519"/>
    </source>
</evidence>
<evidence type="ECO:0000313" key="11">
    <source>
        <dbReference type="EMBL" id="AHL77615.1"/>
    </source>
</evidence>
<keyword evidence="5 9" id="KW-0812">Transmembrane</keyword>
<keyword evidence="7 9" id="KW-0472">Membrane</keyword>
<keyword evidence="2 9" id="KW-0813">Transport</keyword>
<dbReference type="OrthoDB" id="6104548at2"/>
<evidence type="ECO:0000256" key="2">
    <source>
        <dbReference type="ARBA" id="ARBA00022448"/>
    </source>
</evidence>
<evidence type="ECO:0000256" key="3">
    <source>
        <dbReference type="ARBA" id="ARBA00022475"/>
    </source>
</evidence>
<proteinExistence type="inferred from homology"/>
<gene>
    <name evidence="11" type="ORF">CH92_04400</name>
</gene>
<dbReference type="GO" id="GO:0015740">
    <property type="term" value="P:C4-dicarboxylate transport"/>
    <property type="evidence" value="ECO:0007669"/>
    <property type="project" value="TreeGrafter"/>
</dbReference>
<dbReference type="InterPro" id="IPR055348">
    <property type="entry name" value="DctQ"/>
</dbReference>
<evidence type="ECO:0000256" key="8">
    <source>
        <dbReference type="ARBA" id="ARBA00038436"/>
    </source>
</evidence>
<accession>W8R3W9</accession>
<dbReference type="GO" id="GO:0005886">
    <property type="term" value="C:plasma membrane"/>
    <property type="evidence" value="ECO:0007669"/>
    <property type="project" value="UniProtKB-SubCell"/>
</dbReference>
<evidence type="ECO:0000256" key="1">
    <source>
        <dbReference type="ARBA" id="ARBA00004429"/>
    </source>
</evidence>
<feature type="transmembrane region" description="Helical" evidence="9">
    <location>
        <begin position="91"/>
        <end position="113"/>
    </location>
</feature>
<evidence type="ECO:0000256" key="6">
    <source>
        <dbReference type="ARBA" id="ARBA00022989"/>
    </source>
</evidence>
<keyword evidence="3" id="KW-1003">Cell membrane</keyword>
<keyword evidence="6 9" id="KW-1133">Transmembrane helix</keyword>
<dbReference type="InterPro" id="IPR007387">
    <property type="entry name" value="TRAP_DctQ"/>
</dbReference>
<dbReference type="GO" id="GO:0022857">
    <property type="term" value="F:transmembrane transporter activity"/>
    <property type="evidence" value="ECO:0007669"/>
    <property type="project" value="UniProtKB-UniRule"/>
</dbReference>
<dbReference type="AlphaFoldDB" id="W8R3W9"/>
<comment type="similarity">
    <text evidence="8 9">Belongs to the TRAP transporter small permease family.</text>
</comment>
<dbReference type="PANTHER" id="PTHR35011:SF2">
    <property type="entry name" value="2,3-DIKETO-L-GULONATE TRAP TRANSPORTER SMALL PERMEASE PROTEIN YIAM"/>
    <property type="match status" value="1"/>
</dbReference>
<dbReference type="Proteomes" id="UP000019522">
    <property type="component" value="Chromosome"/>
</dbReference>
<dbReference type="RefSeq" id="WP_025240544.1">
    <property type="nucleotide sequence ID" value="NZ_CP007441.1"/>
</dbReference>
<evidence type="ECO:0000313" key="12">
    <source>
        <dbReference type="Proteomes" id="UP000019522"/>
    </source>
</evidence>
<organism evidence="11 12">
    <name type="scientific">Stutzerimonas stutzeri</name>
    <name type="common">Pseudomonas stutzeri</name>
    <dbReference type="NCBI Taxonomy" id="316"/>
    <lineage>
        <taxon>Bacteria</taxon>
        <taxon>Pseudomonadati</taxon>
        <taxon>Pseudomonadota</taxon>
        <taxon>Gammaproteobacteria</taxon>
        <taxon>Pseudomonadales</taxon>
        <taxon>Pseudomonadaceae</taxon>
        <taxon>Stutzerimonas</taxon>
    </lineage>
</organism>